<feature type="transmembrane region" description="Helical" evidence="6">
    <location>
        <begin position="55"/>
        <end position="76"/>
    </location>
</feature>
<dbReference type="PANTHER" id="PTHR21716">
    <property type="entry name" value="TRANSMEMBRANE PROTEIN"/>
    <property type="match status" value="1"/>
</dbReference>
<name>A0A2T1LY20_9CHRO</name>
<keyword evidence="8" id="KW-1185">Reference proteome</keyword>
<feature type="transmembrane region" description="Helical" evidence="6">
    <location>
        <begin position="249"/>
        <end position="274"/>
    </location>
</feature>
<evidence type="ECO:0000313" key="7">
    <source>
        <dbReference type="EMBL" id="PSF37290.1"/>
    </source>
</evidence>
<dbReference type="EMBL" id="PXOH01000010">
    <property type="protein sequence ID" value="PSF37290.1"/>
    <property type="molecule type" value="Genomic_DNA"/>
</dbReference>
<dbReference type="PANTHER" id="PTHR21716:SF62">
    <property type="entry name" value="TRANSPORT PROTEIN YDBI-RELATED"/>
    <property type="match status" value="1"/>
</dbReference>
<dbReference type="GO" id="GO:0055085">
    <property type="term" value="P:transmembrane transport"/>
    <property type="evidence" value="ECO:0007669"/>
    <property type="project" value="TreeGrafter"/>
</dbReference>
<feature type="transmembrane region" description="Helical" evidence="6">
    <location>
        <begin position="139"/>
        <end position="165"/>
    </location>
</feature>
<protein>
    <submittedName>
        <fullName evidence="7">AI-2E family transporter</fullName>
    </submittedName>
</protein>
<keyword evidence="4 6" id="KW-1133">Transmembrane helix</keyword>
<feature type="transmembrane region" description="Helical" evidence="6">
    <location>
        <begin position="220"/>
        <end position="240"/>
    </location>
</feature>
<comment type="caution">
    <text evidence="7">The sequence shown here is derived from an EMBL/GenBank/DDBJ whole genome shotgun (WGS) entry which is preliminary data.</text>
</comment>
<dbReference type="InterPro" id="IPR002549">
    <property type="entry name" value="AI-2E-like"/>
</dbReference>
<accession>A0A2T1LY20</accession>
<evidence type="ECO:0000256" key="3">
    <source>
        <dbReference type="ARBA" id="ARBA00022692"/>
    </source>
</evidence>
<sequence>MKFGQWLGFIVFLVSLYVLWQIRQLLLLIFTSIVLVVALNRIVKRIERFGIRKKIAILLTLFLCVVTAIIFFSLIVPPFIEQFQKLIELTPKAWEQISNGLTILRQQRTKLEWLPPIPPLGDIIQQQLQPLGSQVFSNFIAIFSNSFTIAFQFIFVIILTIMFLLNPTKYRQSLIQLFPSFYRRRADEIMTLSEEALGGWLIGIVISSTFVGLLSGTGLFFLQINLVLVHAIMAGLLNFIPNIGPTMSLVFPLMIALIDSPIKIVPIIILYFFIQNIESYLLTPTVMAKQVSLLPAITLMAQIFFAQMFGILGLLLALPLTVVTKTWLDEVLFKDILDQWQLKPSFLAHQKHEDQSSI</sequence>
<dbReference type="RefSeq" id="WP_106456978.1">
    <property type="nucleotide sequence ID" value="NZ_PXOH01000010.1"/>
</dbReference>
<reference evidence="7 8" key="2">
    <citation type="submission" date="2018-03" db="EMBL/GenBank/DDBJ databases">
        <authorList>
            <person name="Keele B.F."/>
        </authorList>
    </citation>
    <scope>NUCLEOTIDE SEQUENCE [LARGE SCALE GENOMIC DNA]</scope>
    <source>
        <strain evidence="7 8">CCALA 016</strain>
    </source>
</reference>
<organism evidence="7 8">
    <name type="scientific">Aphanothece hegewaldii CCALA 016</name>
    <dbReference type="NCBI Taxonomy" id="2107694"/>
    <lineage>
        <taxon>Bacteria</taxon>
        <taxon>Bacillati</taxon>
        <taxon>Cyanobacteriota</taxon>
        <taxon>Cyanophyceae</taxon>
        <taxon>Oscillatoriophycideae</taxon>
        <taxon>Chroococcales</taxon>
        <taxon>Aphanothecaceae</taxon>
        <taxon>Aphanothece</taxon>
    </lineage>
</organism>
<evidence type="ECO:0000256" key="6">
    <source>
        <dbReference type="SAM" id="Phobius"/>
    </source>
</evidence>
<feature type="transmembrane region" description="Helical" evidence="6">
    <location>
        <begin position="192"/>
        <end position="214"/>
    </location>
</feature>
<evidence type="ECO:0000256" key="2">
    <source>
        <dbReference type="ARBA" id="ARBA00009773"/>
    </source>
</evidence>
<keyword evidence="5 6" id="KW-0472">Membrane</keyword>
<proteinExistence type="inferred from homology"/>
<feature type="transmembrane region" description="Helical" evidence="6">
    <location>
        <begin position="26"/>
        <end position="43"/>
    </location>
</feature>
<comment type="similarity">
    <text evidence="2">Belongs to the autoinducer-2 exporter (AI-2E) (TC 2.A.86) family.</text>
</comment>
<evidence type="ECO:0000256" key="5">
    <source>
        <dbReference type="ARBA" id="ARBA00023136"/>
    </source>
</evidence>
<evidence type="ECO:0000313" key="8">
    <source>
        <dbReference type="Proteomes" id="UP000239001"/>
    </source>
</evidence>
<gene>
    <name evidence="7" type="ORF">C7H19_11270</name>
</gene>
<reference evidence="7 8" key="1">
    <citation type="submission" date="2018-03" db="EMBL/GenBank/DDBJ databases">
        <title>The ancient ancestry and fast evolution of plastids.</title>
        <authorList>
            <person name="Moore K.R."/>
            <person name="Magnabosco C."/>
            <person name="Momper L."/>
            <person name="Gold D.A."/>
            <person name="Bosak T."/>
            <person name="Fournier G.P."/>
        </authorList>
    </citation>
    <scope>NUCLEOTIDE SEQUENCE [LARGE SCALE GENOMIC DNA]</scope>
    <source>
        <strain evidence="7 8">CCALA 016</strain>
    </source>
</reference>
<feature type="transmembrane region" description="Helical" evidence="6">
    <location>
        <begin position="294"/>
        <end position="318"/>
    </location>
</feature>
<comment type="subcellular location">
    <subcellularLocation>
        <location evidence="1">Membrane</location>
        <topology evidence="1">Multi-pass membrane protein</topology>
    </subcellularLocation>
</comment>
<dbReference type="GO" id="GO:0016020">
    <property type="term" value="C:membrane"/>
    <property type="evidence" value="ECO:0007669"/>
    <property type="project" value="UniProtKB-SubCell"/>
</dbReference>
<evidence type="ECO:0000256" key="1">
    <source>
        <dbReference type="ARBA" id="ARBA00004141"/>
    </source>
</evidence>
<keyword evidence="3 6" id="KW-0812">Transmembrane</keyword>
<evidence type="ECO:0000256" key="4">
    <source>
        <dbReference type="ARBA" id="ARBA00022989"/>
    </source>
</evidence>
<dbReference type="Pfam" id="PF01594">
    <property type="entry name" value="AI-2E_transport"/>
    <property type="match status" value="1"/>
</dbReference>
<dbReference type="AlphaFoldDB" id="A0A2T1LY20"/>
<dbReference type="Proteomes" id="UP000239001">
    <property type="component" value="Unassembled WGS sequence"/>
</dbReference>
<dbReference type="OrthoDB" id="506451at2"/>